<reference evidence="2 3" key="1">
    <citation type="journal article" date="2019" name="Nat. Ecol. Evol.">
        <title>Megaphylogeny resolves global patterns of mushroom evolution.</title>
        <authorList>
            <person name="Varga T."/>
            <person name="Krizsan K."/>
            <person name="Foldi C."/>
            <person name="Dima B."/>
            <person name="Sanchez-Garcia M."/>
            <person name="Sanchez-Ramirez S."/>
            <person name="Szollosi G.J."/>
            <person name="Szarkandi J.G."/>
            <person name="Papp V."/>
            <person name="Albert L."/>
            <person name="Andreopoulos W."/>
            <person name="Angelini C."/>
            <person name="Antonin V."/>
            <person name="Barry K.W."/>
            <person name="Bougher N.L."/>
            <person name="Buchanan P."/>
            <person name="Buyck B."/>
            <person name="Bense V."/>
            <person name="Catcheside P."/>
            <person name="Chovatia M."/>
            <person name="Cooper J."/>
            <person name="Damon W."/>
            <person name="Desjardin D."/>
            <person name="Finy P."/>
            <person name="Geml J."/>
            <person name="Haridas S."/>
            <person name="Hughes K."/>
            <person name="Justo A."/>
            <person name="Karasinski D."/>
            <person name="Kautmanova I."/>
            <person name="Kiss B."/>
            <person name="Kocsube S."/>
            <person name="Kotiranta H."/>
            <person name="LaButti K.M."/>
            <person name="Lechner B.E."/>
            <person name="Liimatainen K."/>
            <person name="Lipzen A."/>
            <person name="Lukacs Z."/>
            <person name="Mihaltcheva S."/>
            <person name="Morgado L.N."/>
            <person name="Niskanen T."/>
            <person name="Noordeloos M.E."/>
            <person name="Ohm R.A."/>
            <person name="Ortiz-Santana B."/>
            <person name="Ovrebo C."/>
            <person name="Racz N."/>
            <person name="Riley R."/>
            <person name="Savchenko A."/>
            <person name="Shiryaev A."/>
            <person name="Soop K."/>
            <person name="Spirin V."/>
            <person name="Szebenyi C."/>
            <person name="Tomsovsky M."/>
            <person name="Tulloss R.E."/>
            <person name="Uehling J."/>
            <person name="Grigoriev I.V."/>
            <person name="Vagvolgyi C."/>
            <person name="Papp T."/>
            <person name="Martin F.M."/>
            <person name="Miettinen O."/>
            <person name="Hibbett D.S."/>
            <person name="Nagy L.G."/>
        </authorList>
    </citation>
    <scope>NUCLEOTIDE SEQUENCE [LARGE SCALE GENOMIC DNA]</scope>
    <source>
        <strain evidence="2 3">HHB13444</strain>
    </source>
</reference>
<dbReference type="Proteomes" id="UP000308197">
    <property type="component" value="Unassembled WGS sequence"/>
</dbReference>
<dbReference type="STRING" id="1314778.A0A5C3NTD6"/>
<dbReference type="Gene3D" id="2.130.10.10">
    <property type="entry name" value="YVTN repeat-like/Quinoprotein amine dehydrogenase"/>
    <property type="match status" value="1"/>
</dbReference>
<evidence type="ECO:0000313" key="3">
    <source>
        <dbReference type="Proteomes" id="UP000308197"/>
    </source>
</evidence>
<dbReference type="InterPro" id="IPR015943">
    <property type="entry name" value="WD40/YVTN_repeat-like_dom_sf"/>
</dbReference>
<evidence type="ECO:0000313" key="2">
    <source>
        <dbReference type="EMBL" id="TFK79260.1"/>
    </source>
</evidence>
<evidence type="ECO:0000256" key="1">
    <source>
        <dbReference type="SAM" id="MobiDB-lite"/>
    </source>
</evidence>
<sequence length="168" mass="18504">MHALRQEILPPSGVEFAACLKFTPSTLSHAGSSSSQAGRALFNVVVARSSLLRIFEVREEPAPVSTQQDDEKERHARVRKGTEAVEGEVEMDGTGDGFVNVDTVKSTGQNGVSQPTVNRFYLVREHRLHGTVTGLEAVRTVHSLEDRLDRLLVSFKDAKYTPSHPRIP</sequence>
<dbReference type="InParanoid" id="A0A5C3NTD6"/>
<protein>
    <submittedName>
        <fullName evidence="2">Uncharacterized protein</fullName>
    </submittedName>
</protein>
<proteinExistence type="predicted"/>
<organism evidence="2 3">
    <name type="scientific">Polyporus arcularius HHB13444</name>
    <dbReference type="NCBI Taxonomy" id="1314778"/>
    <lineage>
        <taxon>Eukaryota</taxon>
        <taxon>Fungi</taxon>
        <taxon>Dikarya</taxon>
        <taxon>Basidiomycota</taxon>
        <taxon>Agaricomycotina</taxon>
        <taxon>Agaricomycetes</taxon>
        <taxon>Polyporales</taxon>
        <taxon>Polyporaceae</taxon>
        <taxon>Polyporus</taxon>
    </lineage>
</organism>
<name>A0A5C3NTD6_9APHY</name>
<keyword evidence="3" id="KW-1185">Reference proteome</keyword>
<dbReference type="EMBL" id="ML212102">
    <property type="protein sequence ID" value="TFK79260.1"/>
    <property type="molecule type" value="Genomic_DNA"/>
</dbReference>
<accession>A0A5C3NTD6</accession>
<gene>
    <name evidence="2" type="ORF">K466DRAFT_606284</name>
</gene>
<feature type="region of interest" description="Disordered" evidence="1">
    <location>
        <begin position="61"/>
        <end position="96"/>
    </location>
</feature>
<dbReference type="AlphaFoldDB" id="A0A5C3NTD6"/>